<evidence type="ECO:0000256" key="2">
    <source>
        <dbReference type="ARBA" id="ARBA00006000"/>
    </source>
</evidence>
<dbReference type="InterPro" id="IPR036412">
    <property type="entry name" value="HAD-like_sf"/>
</dbReference>
<evidence type="ECO:0000313" key="18">
    <source>
        <dbReference type="EMBL" id="SAM08009.1"/>
    </source>
</evidence>
<feature type="compositionally biased region" description="Acidic residues" evidence="14">
    <location>
        <begin position="176"/>
        <end position="200"/>
    </location>
</feature>
<evidence type="ECO:0000256" key="14">
    <source>
        <dbReference type="SAM" id="MobiDB-lite"/>
    </source>
</evidence>
<dbReference type="SFLD" id="SFLDS00003">
    <property type="entry name" value="Haloacid_Dehalogenase"/>
    <property type="match status" value="1"/>
</dbReference>
<dbReference type="GO" id="GO:0005524">
    <property type="term" value="F:ATP binding"/>
    <property type="evidence" value="ECO:0007669"/>
    <property type="project" value="UniProtKB-UniRule"/>
</dbReference>
<dbReference type="Pfam" id="PF00122">
    <property type="entry name" value="E1-E2_ATPase"/>
    <property type="match status" value="1"/>
</dbReference>
<dbReference type="PANTHER" id="PTHR45630">
    <property type="entry name" value="CATION-TRANSPORTING ATPASE-RELATED"/>
    <property type="match status" value="1"/>
</dbReference>
<protein>
    <recommendedName>
        <fullName evidence="13">Cation-transporting ATPase</fullName>
        <ecNumber evidence="13">7.2.2.-</ecNumber>
    </recommendedName>
</protein>
<feature type="domain" description="Cation-transporting P-type ATPase N-terminal" evidence="16">
    <location>
        <begin position="411"/>
        <end position="463"/>
    </location>
</feature>
<dbReference type="InterPro" id="IPR047819">
    <property type="entry name" value="P5A-ATPase_N"/>
</dbReference>
<dbReference type="SFLD" id="SFLDF00027">
    <property type="entry name" value="p-type_atpase"/>
    <property type="match status" value="1"/>
</dbReference>
<dbReference type="EMBL" id="LT554871">
    <property type="protein sequence ID" value="SAM08009.1"/>
    <property type="molecule type" value="Genomic_DNA"/>
</dbReference>
<evidence type="ECO:0000313" key="19">
    <source>
        <dbReference type="Proteomes" id="UP000078561"/>
    </source>
</evidence>
<keyword evidence="19" id="KW-1185">Reference proteome</keyword>
<dbReference type="SUPFAM" id="SSF81665">
    <property type="entry name" value="Calcium ATPase, transmembrane domain M"/>
    <property type="match status" value="1"/>
</dbReference>
<dbReference type="GO" id="GO:0015662">
    <property type="term" value="F:P-type ion transporter activity"/>
    <property type="evidence" value="ECO:0007669"/>
    <property type="project" value="InterPro"/>
</dbReference>
<feature type="domain" description="P5B-type ATPase N-terminal" evidence="17">
    <location>
        <begin position="251"/>
        <end position="389"/>
    </location>
</feature>
<feature type="region of interest" description="Disordered" evidence="14">
    <location>
        <begin position="1"/>
        <end position="209"/>
    </location>
</feature>
<dbReference type="GO" id="GO:0046872">
    <property type="term" value="F:metal ion binding"/>
    <property type="evidence" value="ECO:0007669"/>
    <property type="project" value="UniProtKB-UniRule"/>
</dbReference>
<dbReference type="InterPro" id="IPR006544">
    <property type="entry name" value="P-type_TPase_V"/>
</dbReference>
<dbReference type="GO" id="GO:0016887">
    <property type="term" value="F:ATP hydrolysis activity"/>
    <property type="evidence" value="ECO:0007669"/>
    <property type="project" value="InterPro"/>
</dbReference>
<feature type="transmembrane region" description="Helical" evidence="13">
    <location>
        <begin position="1231"/>
        <end position="1253"/>
    </location>
</feature>
<feature type="compositionally biased region" description="Basic and acidic residues" evidence="14">
    <location>
        <begin position="148"/>
        <end position="157"/>
    </location>
</feature>
<dbReference type="InterPro" id="IPR023214">
    <property type="entry name" value="HAD_sf"/>
</dbReference>
<sequence length="1414" mass="158281">MSKKPSTWTPAAYGASASTSSPNRSSLTADNGLSSSNTSSSWAQSRAPSTTKPRRDSTASLIHTPPIPSPSTSSSLHRHLSSTIPSQDSMTRTPEPTSSTGIASVFTPTTPTQRKQHSMAGSYSSTQGHSSNIQQQQHLHQRRRGRHAQPDRTKPNDDTDASPLNDVELNTSDEYISTEDDDEDDEDDEDDDDDDDDGDTQDALTGINSKLLTSSSKAIPVSPHQHIRMGGSDDTEQLGDRLEQHLLLEEEDVQVIIYGYRYHTLRYMIYRLCCISTLGIVWLIARWVPTWWIKWVGQQVPLKDAQWLVFKNQYNHYEILRPLREFYSGTTGSIFSTQQIKNELAQSTSPALSTRTLVDTQAQLPYLNLDEPLQHLILVDYRYVRLAYHPLFDKFLITGFYKDHQWTSVKNMKLGLSTGKYIERLSVFGPNIINIHEKPIMKLLTDEVLNPFYVFQIGSIILWSMDDYYYYAFCIFIISAFRRIITSVDLVPGDLIDIGDLHTVPCDAMLVTGDCILNESMLTGESVPVSKLPMIDVTLRKLDLSGPTIPAEVAKHFLFNGTKVVRVRCENNISATAVVMRTGFNTAKGALVRSMLFPKPNNFKFYRDSFRFIGVLSIIAMVGFLVSSVNFIRLGIDSTTMILRALDLITIVVPPALPATMSIGTSFAINRLKRLGIFCISPPRVNIGGKVDCMCFDKTGTLTEDGLDIHGIRTVGDTGEGAKVFEVESTTVTDTLSQHQDEDVSSSKYKMLRAMTTCHSLKIVGGELVGDPLDLKMFEFTGWELEESGGMSSMGLKSTSELVSSQVKKSAKVGIMPTVVRPPGGRQDLFSSLQSESNQATPIEFGIIHSFEFVSALRRMSVIVRQLANTYMEVFVKGAPEVMMDICTPESLPKDYQEQLYWYTHRGYRVIACASRRLPGVKWHKLHKLKRQEVECNLTFLGFIIFENKLKTRTVSALTTLRNANIRQIMCTGDNVLTAVSVSRECGLVEKQAEIYIPKFLHGSSTDPDSVLSWESVLCEGSTLDSQTLLPSRNDSSQYYDHPFSGQSLYYLAVTGEAFRWMVDHAKTELLGRMLIKGAIYARMSPDEKQELVMALQDIDYCVGFCGDGANDCGALKAGDIGISLSEAEASVAAPFTSNTMDIECVIDVIKEGRAALVTSFSCFKYMALYSLIQFTSVTLLYAFGSNLGDFQFLYIDLFLILPIAVYMGYTAAWPHLYRKRPTASLVSKKVLTSLIGHIVINSSFQLLAYWIVHQQSWYTPPEFDPDGENISCYENTVLFLVSSYQYILVAVVFSVGPPYRQPLWTNGRFMVTLVFLITFTTWSVLWPTSFLMDLLELEPLPFSFRMFIVVLASVNFGISWLCEKCLFEYLAGWITALSKYRRRRGLGGGNYAQIGSTSGKMYKRLIEEMDPST</sequence>
<comment type="similarity">
    <text evidence="2 13">Belongs to the cation transport ATPase (P-type) (TC 3.A.3) family. Type V subfamily.</text>
</comment>
<dbReference type="InterPro" id="IPR023299">
    <property type="entry name" value="ATPase_P-typ_cyto_dom_N"/>
</dbReference>
<dbReference type="FunFam" id="3.40.50.1000:FF:000068">
    <property type="entry name" value="Cation-transporting ATPase"/>
    <property type="match status" value="1"/>
</dbReference>
<dbReference type="SFLD" id="SFLDG00002">
    <property type="entry name" value="C1.7:_P-type_atpase_like"/>
    <property type="match status" value="1"/>
</dbReference>
<dbReference type="Gene3D" id="3.40.50.1000">
    <property type="entry name" value="HAD superfamily/HAD-like"/>
    <property type="match status" value="1"/>
</dbReference>
<dbReference type="Pfam" id="PF12409">
    <property type="entry name" value="P5-ATPase"/>
    <property type="match status" value="1"/>
</dbReference>
<comment type="caution">
    <text evidence="13">Lacks conserved residue(s) required for the propagation of feature annotation.</text>
</comment>
<evidence type="ECO:0000256" key="12">
    <source>
        <dbReference type="ARBA" id="ARBA00049360"/>
    </source>
</evidence>
<dbReference type="NCBIfam" id="TIGR01494">
    <property type="entry name" value="ATPase_P-type"/>
    <property type="match status" value="2"/>
</dbReference>
<evidence type="ECO:0000256" key="4">
    <source>
        <dbReference type="ARBA" id="ARBA00022692"/>
    </source>
</evidence>
<feature type="domain" description="P-type ATPase A" evidence="15">
    <location>
        <begin position="485"/>
        <end position="595"/>
    </location>
</feature>
<keyword evidence="9 13" id="KW-1278">Translocase</keyword>
<dbReference type="Pfam" id="PF13246">
    <property type="entry name" value="Cation_ATPase"/>
    <property type="match status" value="1"/>
</dbReference>
<dbReference type="InterPro" id="IPR044492">
    <property type="entry name" value="P_typ_ATPase_HD_dom"/>
</dbReference>
<dbReference type="FunFam" id="1.20.1110.10:FF:000023">
    <property type="entry name" value="Cation-transporting ATPase"/>
    <property type="match status" value="1"/>
</dbReference>
<gene>
    <name evidence="18" type="primary">ABSGL_13667.1 scaffold 14267</name>
</gene>
<keyword evidence="5 13" id="KW-0479">Metal-binding</keyword>
<feature type="compositionally biased region" description="Low complexity" evidence="14">
    <location>
        <begin position="34"/>
        <end position="45"/>
    </location>
</feature>
<evidence type="ECO:0000256" key="5">
    <source>
        <dbReference type="ARBA" id="ARBA00022723"/>
    </source>
</evidence>
<keyword evidence="6 13" id="KW-0547">Nucleotide-binding</keyword>
<evidence type="ECO:0000256" key="3">
    <source>
        <dbReference type="ARBA" id="ARBA00022553"/>
    </source>
</evidence>
<feature type="compositionally biased region" description="Low complexity" evidence="14">
    <location>
        <begin position="16"/>
        <end position="26"/>
    </location>
</feature>
<comment type="subcellular location">
    <subcellularLocation>
        <location evidence="1 13">Membrane</location>
        <topology evidence="1 13">Multi-pass membrane protein</topology>
    </subcellularLocation>
</comment>
<dbReference type="SUPFAM" id="SSF81653">
    <property type="entry name" value="Calcium ATPase, transduction domain A"/>
    <property type="match status" value="1"/>
</dbReference>
<dbReference type="InterPro" id="IPR001757">
    <property type="entry name" value="P_typ_ATPase"/>
</dbReference>
<feature type="transmembrane region" description="Helical" evidence="13">
    <location>
        <begin position="648"/>
        <end position="669"/>
    </location>
</feature>
<keyword evidence="7 13" id="KW-0067">ATP-binding</keyword>
<dbReference type="FunCoup" id="A0A168S7E8">
    <property type="interactions" value="213"/>
</dbReference>
<feature type="transmembrane region" description="Helical" evidence="13">
    <location>
        <begin position="1343"/>
        <end position="1363"/>
    </location>
</feature>
<dbReference type="OrthoDB" id="48943at2759"/>
<dbReference type="Proteomes" id="UP000078561">
    <property type="component" value="Unassembled WGS sequence"/>
</dbReference>
<evidence type="ECO:0000256" key="11">
    <source>
        <dbReference type="ARBA" id="ARBA00023136"/>
    </source>
</evidence>
<feature type="transmembrane region" description="Helical" evidence="13">
    <location>
        <begin position="1310"/>
        <end position="1331"/>
    </location>
</feature>
<dbReference type="PROSITE" id="PS00154">
    <property type="entry name" value="ATPASE_E1_E2"/>
    <property type="match status" value="1"/>
</dbReference>
<dbReference type="InterPro" id="IPR059000">
    <property type="entry name" value="ATPase_P-type_domA"/>
</dbReference>
<dbReference type="GO" id="GO:0019829">
    <property type="term" value="F:ATPase-coupled monoatomic cation transmembrane transporter activity"/>
    <property type="evidence" value="ECO:0007669"/>
    <property type="project" value="UniProtKB-UniRule"/>
</dbReference>
<name>A0A168S7E8_ABSGL</name>
<keyword evidence="8 13" id="KW-0460">Magnesium</keyword>
<keyword evidence="4 13" id="KW-0812">Transmembrane</keyword>
<reference evidence="18" key="1">
    <citation type="submission" date="2016-04" db="EMBL/GenBank/DDBJ databases">
        <authorList>
            <person name="Evans L.H."/>
            <person name="Alamgir A."/>
            <person name="Owens N."/>
            <person name="Weber N.D."/>
            <person name="Virtaneva K."/>
            <person name="Barbian K."/>
            <person name="Babar A."/>
            <person name="Rosenke K."/>
        </authorList>
    </citation>
    <scope>NUCLEOTIDE SEQUENCE [LARGE SCALE GENOMIC DNA]</scope>
    <source>
        <strain evidence="18">CBS 101.48</strain>
    </source>
</reference>
<dbReference type="InterPro" id="IPR047821">
    <property type="entry name" value="P5B-type_ATPase"/>
</dbReference>
<dbReference type="PANTHER" id="PTHR45630:SF8">
    <property type="entry name" value="CATION-TRANSPORTING ATPASE"/>
    <property type="match status" value="1"/>
</dbReference>
<dbReference type="InterPro" id="IPR004014">
    <property type="entry name" value="ATPase_P-typ_cation-transptr_N"/>
</dbReference>
<evidence type="ECO:0000256" key="7">
    <source>
        <dbReference type="ARBA" id="ARBA00022840"/>
    </source>
</evidence>
<feature type="transmembrane region" description="Helical" evidence="13">
    <location>
        <begin position="1191"/>
        <end position="1210"/>
    </location>
</feature>
<evidence type="ECO:0000256" key="8">
    <source>
        <dbReference type="ARBA" id="ARBA00022842"/>
    </source>
</evidence>
<dbReference type="NCBIfam" id="TIGR01657">
    <property type="entry name" value="P-ATPase-V"/>
    <property type="match status" value="1"/>
</dbReference>
<keyword evidence="11 13" id="KW-0472">Membrane</keyword>
<comment type="catalytic activity">
    <reaction evidence="12 13">
        <text>ATP + H2O = ADP + phosphate + H(+)</text>
        <dbReference type="Rhea" id="RHEA:13065"/>
        <dbReference type="ChEBI" id="CHEBI:15377"/>
        <dbReference type="ChEBI" id="CHEBI:15378"/>
        <dbReference type="ChEBI" id="CHEBI:30616"/>
        <dbReference type="ChEBI" id="CHEBI:43474"/>
        <dbReference type="ChEBI" id="CHEBI:456216"/>
    </reaction>
</comment>
<proteinExistence type="inferred from homology"/>
<evidence type="ECO:0000256" key="10">
    <source>
        <dbReference type="ARBA" id="ARBA00022989"/>
    </source>
</evidence>
<dbReference type="Gene3D" id="2.70.150.10">
    <property type="entry name" value="Calcium-transporting ATPase, cytoplasmic transduction domain A"/>
    <property type="match status" value="1"/>
</dbReference>
<feature type="compositionally biased region" description="Low complexity" evidence="14">
    <location>
        <begin position="60"/>
        <end position="75"/>
    </location>
</feature>
<dbReference type="InterPro" id="IPR008250">
    <property type="entry name" value="ATPase_P-typ_transduc_dom_A_sf"/>
</dbReference>
<evidence type="ECO:0000256" key="13">
    <source>
        <dbReference type="RuleBase" id="RU362082"/>
    </source>
</evidence>
<evidence type="ECO:0000259" key="16">
    <source>
        <dbReference type="Pfam" id="PF00690"/>
    </source>
</evidence>
<dbReference type="SUPFAM" id="SSF81660">
    <property type="entry name" value="Metal cation-transporting ATPase, ATP-binding domain N"/>
    <property type="match status" value="1"/>
</dbReference>
<feature type="transmembrane region" description="Helical" evidence="13">
    <location>
        <begin position="1278"/>
        <end position="1298"/>
    </location>
</feature>
<dbReference type="CDD" id="cd07542">
    <property type="entry name" value="P-type_ATPase_cation"/>
    <property type="match status" value="1"/>
</dbReference>
<evidence type="ECO:0000256" key="1">
    <source>
        <dbReference type="ARBA" id="ARBA00004141"/>
    </source>
</evidence>
<dbReference type="FunFam" id="3.40.1110.10:FF:000057">
    <property type="entry name" value="Cation-transporting ATPase"/>
    <property type="match status" value="1"/>
</dbReference>
<dbReference type="Gene3D" id="3.40.1110.10">
    <property type="entry name" value="Calcium-transporting ATPase, cytoplasmic domain N"/>
    <property type="match status" value="1"/>
</dbReference>
<evidence type="ECO:0000256" key="9">
    <source>
        <dbReference type="ARBA" id="ARBA00022967"/>
    </source>
</evidence>
<dbReference type="STRING" id="4829.A0A168S7E8"/>
<dbReference type="InParanoid" id="A0A168S7E8"/>
<keyword evidence="3" id="KW-0597">Phosphoprotein</keyword>
<dbReference type="GO" id="GO:0016020">
    <property type="term" value="C:membrane"/>
    <property type="evidence" value="ECO:0007669"/>
    <property type="project" value="UniProtKB-SubCell"/>
</dbReference>
<evidence type="ECO:0000259" key="15">
    <source>
        <dbReference type="Pfam" id="PF00122"/>
    </source>
</evidence>
<organism evidence="18">
    <name type="scientific">Absidia glauca</name>
    <name type="common">Pin mould</name>
    <dbReference type="NCBI Taxonomy" id="4829"/>
    <lineage>
        <taxon>Eukaryota</taxon>
        <taxon>Fungi</taxon>
        <taxon>Fungi incertae sedis</taxon>
        <taxon>Mucoromycota</taxon>
        <taxon>Mucoromycotina</taxon>
        <taxon>Mucoromycetes</taxon>
        <taxon>Mucorales</taxon>
        <taxon>Cunninghamellaceae</taxon>
        <taxon>Absidia</taxon>
    </lineage>
</organism>
<evidence type="ECO:0000259" key="17">
    <source>
        <dbReference type="Pfam" id="PF12409"/>
    </source>
</evidence>
<dbReference type="PRINTS" id="PR00119">
    <property type="entry name" value="CATATPASE"/>
</dbReference>
<evidence type="ECO:0000256" key="6">
    <source>
        <dbReference type="ARBA" id="ARBA00022741"/>
    </source>
</evidence>
<dbReference type="EC" id="7.2.2.-" evidence="13"/>
<dbReference type="InterPro" id="IPR018303">
    <property type="entry name" value="ATPase_P-typ_P_site"/>
</dbReference>
<dbReference type="InterPro" id="IPR023298">
    <property type="entry name" value="ATPase_P-typ_TM_dom_sf"/>
</dbReference>
<feature type="transmembrane region" description="Helical" evidence="13">
    <location>
        <begin position="612"/>
        <end position="636"/>
    </location>
</feature>
<dbReference type="OMA" id="FSCFQYM"/>
<dbReference type="SUPFAM" id="SSF56784">
    <property type="entry name" value="HAD-like"/>
    <property type="match status" value="1"/>
</dbReference>
<keyword evidence="10 13" id="KW-1133">Transmembrane helix</keyword>
<dbReference type="Pfam" id="PF00690">
    <property type="entry name" value="Cation_ATPase_N"/>
    <property type="match status" value="1"/>
</dbReference>
<accession>A0A168S7E8</accession>
<dbReference type="GO" id="GO:0006874">
    <property type="term" value="P:intracellular calcium ion homeostasis"/>
    <property type="evidence" value="ECO:0007669"/>
    <property type="project" value="TreeGrafter"/>
</dbReference>
<feature type="compositionally biased region" description="Polar residues" evidence="14">
    <location>
        <begin position="85"/>
        <end position="133"/>
    </location>
</feature>